<dbReference type="InterPro" id="IPR017853">
    <property type="entry name" value="GH"/>
</dbReference>
<dbReference type="AlphaFoldDB" id="A0A7R9F886"/>
<reference evidence="8" key="1">
    <citation type="submission" date="2020-11" db="EMBL/GenBank/DDBJ databases">
        <authorList>
            <person name="Tran Van P."/>
        </authorList>
    </citation>
    <scope>NUCLEOTIDE SEQUENCE</scope>
</reference>
<dbReference type="GO" id="GO:0009311">
    <property type="term" value="P:oligosaccharide metabolic process"/>
    <property type="evidence" value="ECO:0007669"/>
    <property type="project" value="TreeGrafter"/>
</dbReference>
<dbReference type="EMBL" id="OD570528">
    <property type="protein sequence ID" value="CAD7448769.1"/>
    <property type="molecule type" value="Genomic_DNA"/>
</dbReference>
<organism evidence="8">
    <name type="scientific">Timema bartmani</name>
    <dbReference type="NCBI Taxonomy" id="61472"/>
    <lineage>
        <taxon>Eukaryota</taxon>
        <taxon>Metazoa</taxon>
        <taxon>Ecdysozoa</taxon>
        <taxon>Arthropoda</taxon>
        <taxon>Hexapoda</taxon>
        <taxon>Insecta</taxon>
        <taxon>Pterygota</taxon>
        <taxon>Neoptera</taxon>
        <taxon>Polyneoptera</taxon>
        <taxon>Phasmatodea</taxon>
        <taxon>Timematodea</taxon>
        <taxon>Timematoidea</taxon>
        <taxon>Timematidae</taxon>
        <taxon>Timema</taxon>
    </lineage>
</organism>
<dbReference type="InterPro" id="IPR035373">
    <property type="entry name" value="Melibiase/NAGA_C"/>
</dbReference>
<evidence type="ECO:0000259" key="7">
    <source>
        <dbReference type="Pfam" id="PF17450"/>
    </source>
</evidence>
<keyword evidence="5" id="KW-0326">Glycosidase</keyword>
<sequence>MHNSSSSSKFSEGSQKDFRTLAALQLEDYALIGATLNVLARFPHGRYPEFGYHLNKTGRPMVYSCSWPVYQIYAGMACQCWVMIGLNVAILVLKDSIWQKERNHFKLEAECLGILFVCGLGTVLIIIGQVLRPPPSLSCHTCSSSTLLVLPYLFVLHPPCSAIPVRPSPSLFCHTCSSSTLLVLPYLDSGRSSHTLYLTKPNFTSIIQHCNLWRNFDDIQDTWVSVESIIDYYGNNQDTIVPNAGPGHWNDPDMLIIGNFGLSYEQSKTQMALWAILAAPLLMSVDLRTIRPEYKAILQNKKIIAVDQDPLGYQGRRIYKHNGIEIWARPITPFYQTYFSYAVLFLNRRTDGTPSDVAVTLRELGLSYPGGYNVEDLYEDVNYGVLTPQTKIKVKVNPSGVVLLRADIQPQFEASRQLQTPYDPYNQIFQVQQNYF</sequence>
<gene>
    <name evidence="8" type="ORF">TBIB3V08_LOCUS11052</name>
</gene>
<dbReference type="InterPro" id="IPR013780">
    <property type="entry name" value="Glyco_hydro_b"/>
</dbReference>
<keyword evidence="3" id="KW-1015">Disulfide bond</keyword>
<comment type="similarity">
    <text evidence="1">Belongs to the glycosyl hydrolase 27 family.</text>
</comment>
<evidence type="ECO:0000256" key="3">
    <source>
        <dbReference type="ARBA" id="ARBA00023157"/>
    </source>
</evidence>
<dbReference type="Gene3D" id="3.20.20.70">
    <property type="entry name" value="Aldolase class I"/>
    <property type="match status" value="1"/>
</dbReference>
<keyword evidence="2" id="KW-0378">Hydrolase</keyword>
<keyword evidence="4" id="KW-0325">Glycoprotein</keyword>
<protein>
    <recommendedName>
        <fullName evidence="7">Alpha galactosidase A C-terminal domain-containing protein</fullName>
    </recommendedName>
</protein>
<dbReference type="GO" id="GO:0005737">
    <property type="term" value="C:cytoplasm"/>
    <property type="evidence" value="ECO:0007669"/>
    <property type="project" value="TreeGrafter"/>
</dbReference>
<evidence type="ECO:0000256" key="1">
    <source>
        <dbReference type="ARBA" id="ARBA00009743"/>
    </source>
</evidence>
<keyword evidence="6" id="KW-0812">Transmembrane</keyword>
<dbReference type="GO" id="GO:0004557">
    <property type="term" value="F:alpha-galactosidase activity"/>
    <property type="evidence" value="ECO:0007669"/>
    <property type="project" value="TreeGrafter"/>
</dbReference>
<dbReference type="SUPFAM" id="SSF51445">
    <property type="entry name" value="(Trans)glycosidases"/>
    <property type="match status" value="1"/>
</dbReference>
<dbReference type="PANTHER" id="PTHR11452:SF86">
    <property type="entry name" value="ALPHA-GALACTOSIDASE"/>
    <property type="match status" value="1"/>
</dbReference>
<dbReference type="PANTHER" id="PTHR11452">
    <property type="entry name" value="ALPHA-GALACTOSIDASE/ALPHA-N-ACETYLGALACTOSAMINIDASE"/>
    <property type="match status" value="1"/>
</dbReference>
<feature type="transmembrane region" description="Helical" evidence="6">
    <location>
        <begin position="70"/>
        <end position="92"/>
    </location>
</feature>
<evidence type="ECO:0000256" key="2">
    <source>
        <dbReference type="ARBA" id="ARBA00022801"/>
    </source>
</evidence>
<evidence type="ECO:0000256" key="6">
    <source>
        <dbReference type="SAM" id="Phobius"/>
    </source>
</evidence>
<feature type="domain" description="Alpha galactosidase A C-terminal" evidence="7">
    <location>
        <begin position="312"/>
        <end position="400"/>
    </location>
</feature>
<dbReference type="Pfam" id="PF17450">
    <property type="entry name" value="Melibiase_2_C"/>
    <property type="match status" value="1"/>
</dbReference>
<dbReference type="InterPro" id="IPR013785">
    <property type="entry name" value="Aldolase_TIM"/>
</dbReference>
<name>A0A7R9F886_9NEOP</name>
<evidence type="ECO:0000256" key="5">
    <source>
        <dbReference type="ARBA" id="ARBA00023295"/>
    </source>
</evidence>
<evidence type="ECO:0000256" key="4">
    <source>
        <dbReference type="ARBA" id="ARBA00023180"/>
    </source>
</evidence>
<dbReference type="InterPro" id="IPR002241">
    <property type="entry name" value="Glyco_hydro_27"/>
</dbReference>
<keyword evidence="6" id="KW-0472">Membrane</keyword>
<dbReference type="Pfam" id="PF16499">
    <property type="entry name" value="Melibiase_2"/>
    <property type="match status" value="2"/>
</dbReference>
<proteinExistence type="inferred from homology"/>
<dbReference type="SUPFAM" id="SSF51011">
    <property type="entry name" value="Glycosyl hydrolase domain"/>
    <property type="match status" value="1"/>
</dbReference>
<feature type="transmembrane region" description="Helical" evidence="6">
    <location>
        <begin position="112"/>
        <end position="131"/>
    </location>
</feature>
<dbReference type="Gene3D" id="2.60.40.1180">
    <property type="entry name" value="Golgi alpha-mannosidase II"/>
    <property type="match status" value="1"/>
</dbReference>
<keyword evidence="6" id="KW-1133">Transmembrane helix</keyword>
<dbReference type="GO" id="GO:0016139">
    <property type="term" value="P:glycoside catabolic process"/>
    <property type="evidence" value="ECO:0007669"/>
    <property type="project" value="TreeGrafter"/>
</dbReference>
<evidence type="ECO:0000313" key="8">
    <source>
        <dbReference type="EMBL" id="CAD7448769.1"/>
    </source>
</evidence>
<dbReference type="FunFam" id="2.60.40.1180:FF:000032">
    <property type="entry name" value="Alpha-galactosidase"/>
    <property type="match status" value="1"/>
</dbReference>
<accession>A0A7R9F886</accession>